<dbReference type="GO" id="GO:0006355">
    <property type="term" value="P:regulation of DNA-templated transcription"/>
    <property type="evidence" value="ECO:0007669"/>
    <property type="project" value="InterPro"/>
</dbReference>
<dbReference type="InterPro" id="IPR002145">
    <property type="entry name" value="CopG"/>
</dbReference>
<accession>A0A936N973</accession>
<dbReference type="Gene3D" id="1.10.1220.10">
    <property type="entry name" value="Met repressor-like"/>
    <property type="match status" value="1"/>
</dbReference>
<protein>
    <submittedName>
        <fullName evidence="2">CopG family transcriptional regulator</fullName>
    </submittedName>
</protein>
<evidence type="ECO:0000259" key="1">
    <source>
        <dbReference type="Pfam" id="PF01402"/>
    </source>
</evidence>
<feature type="domain" description="Ribbon-helix-helix protein CopG" evidence="1">
    <location>
        <begin position="8"/>
        <end position="43"/>
    </location>
</feature>
<name>A0A936N973_9ACTN</name>
<dbReference type="Pfam" id="PF01402">
    <property type="entry name" value="RHH_1"/>
    <property type="match status" value="1"/>
</dbReference>
<evidence type="ECO:0000313" key="3">
    <source>
        <dbReference type="Proteomes" id="UP000727993"/>
    </source>
</evidence>
<organism evidence="2 3">
    <name type="scientific">Candidatus Neomicrothrix subdominans</name>
    <dbReference type="NCBI Taxonomy" id="2954438"/>
    <lineage>
        <taxon>Bacteria</taxon>
        <taxon>Bacillati</taxon>
        <taxon>Actinomycetota</taxon>
        <taxon>Acidimicrobiia</taxon>
        <taxon>Acidimicrobiales</taxon>
        <taxon>Microthrixaceae</taxon>
        <taxon>Candidatus Neomicrothrix</taxon>
    </lineage>
</organism>
<evidence type="ECO:0000313" key="2">
    <source>
        <dbReference type="EMBL" id="MBK9295953.1"/>
    </source>
</evidence>
<dbReference type="SUPFAM" id="SSF47598">
    <property type="entry name" value="Ribbon-helix-helix"/>
    <property type="match status" value="1"/>
</dbReference>
<comment type="caution">
    <text evidence="2">The sequence shown here is derived from an EMBL/GenBank/DDBJ whole genome shotgun (WGS) entry which is preliminary data.</text>
</comment>
<dbReference type="EMBL" id="JADJZA010000001">
    <property type="protein sequence ID" value="MBK9295953.1"/>
    <property type="molecule type" value="Genomic_DNA"/>
</dbReference>
<sequence length="97" mass="11210">MSRTQTMVQLNDDLVERLDVEAKRAGQSRSAFIRQVLSERLAELDTNAKIEQWVEGYRRIPPGTVDEWGDLEAEADDAGRRMARDLDEEERRAGFSW</sequence>
<dbReference type="AlphaFoldDB" id="A0A936N973"/>
<dbReference type="InterPro" id="IPR010985">
    <property type="entry name" value="Ribbon_hlx_hlx"/>
</dbReference>
<gene>
    <name evidence="2" type="ORF">IPN02_03570</name>
</gene>
<dbReference type="Proteomes" id="UP000727993">
    <property type="component" value="Unassembled WGS sequence"/>
</dbReference>
<dbReference type="InterPro" id="IPR013321">
    <property type="entry name" value="Arc_rbn_hlx_hlx"/>
</dbReference>
<proteinExistence type="predicted"/>
<reference evidence="2 3" key="1">
    <citation type="submission" date="2020-10" db="EMBL/GenBank/DDBJ databases">
        <title>Connecting structure to function with the recovery of over 1000 high-quality activated sludge metagenome-assembled genomes encoding full-length rRNA genes using long-read sequencing.</title>
        <authorList>
            <person name="Singleton C.M."/>
            <person name="Petriglieri F."/>
            <person name="Kristensen J.M."/>
            <person name="Kirkegaard R.H."/>
            <person name="Michaelsen T.Y."/>
            <person name="Andersen M.H."/>
            <person name="Karst S.M."/>
            <person name="Dueholm M.S."/>
            <person name="Nielsen P.H."/>
            <person name="Albertsen M."/>
        </authorList>
    </citation>
    <scope>NUCLEOTIDE SEQUENCE [LARGE SCALE GENOMIC DNA]</scope>
    <source>
        <strain evidence="2">Lyne_18-Q3-R50-59_MAXAC.006</strain>
    </source>
</reference>
<dbReference type="CDD" id="cd21631">
    <property type="entry name" value="RHH_CopG_NikR-like"/>
    <property type="match status" value="1"/>
</dbReference>